<comment type="caution">
    <text evidence="1">The sequence shown here is derived from an EMBL/GenBank/DDBJ whole genome shotgun (WGS) entry which is preliminary data.</text>
</comment>
<evidence type="ECO:0000313" key="1">
    <source>
        <dbReference type="EMBL" id="KAK1308085.1"/>
    </source>
</evidence>
<sequence>MATEVWSKLGHMLGQAWNLNTLDQLWELGCRLSRREDRSMRIEPVIGNTTNNKLRD</sequence>
<organism evidence="1 2">
    <name type="scientific">Acorus calamus</name>
    <name type="common">Sweet flag</name>
    <dbReference type="NCBI Taxonomy" id="4465"/>
    <lineage>
        <taxon>Eukaryota</taxon>
        <taxon>Viridiplantae</taxon>
        <taxon>Streptophyta</taxon>
        <taxon>Embryophyta</taxon>
        <taxon>Tracheophyta</taxon>
        <taxon>Spermatophyta</taxon>
        <taxon>Magnoliopsida</taxon>
        <taxon>Liliopsida</taxon>
        <taxon>Acoraceae</taxon>
        <taxon>Acorus</taxon>
    </lineage>
</organism>
<reference evidence="1" key="2">
    <citation type="submission" date="2023-06" db="EMBL/GenBank/DDBJ databases">
        <authorList>
            <person name="Ma L."/>
            <person name="Liu K.-W."/>
            <person name="Li Z."/>
            <person name="Hsiao Y.-Y."/>
            <person name="Qi Y."/>
            <person name="Fu T."/>
            <person name="Tang G."/>
            <person name="Zhang D."/>
            <person name="Sun W.-H."/>
            <person name="Liu D.-K."/>
            <person name="Li Y."/>
            <person name="Chen G.-Z."/>
            <person name="Liu X.-D."/>
            <person name="Liao X.-Y."/>
            <person name="Jiang Y.-T."/>
            <person name="Yu X."/>
            <person name="Hao Y."/>
            <person name="Huang J."/>
            <person name="Zhao X.-W."/>
            <person name="Ke S."/>
            <person name="Chen Y.-Y."/>
            <person name="Wu W.-L."/>
            <person name="Hsu J.-L."/>
            <person name="Lin Y.-F."/>
            <person name="Huang M.-D."/>
            <person name="Li C.-Y."/>
            <person name="Huang L."/>
            <person name="Wang Z.-W."/>
            <person name="Zhao X."/>
            <person name="Zhong W.-Y."/>
            <person name="Peng D.-H."/>
            <person name="Ahmad S."/>
            <person name="Lan S."/>
            <person name="Zhang J.-S."/>
            <person name="Tsai W.-C."/>
            <person name="Van De Peer Y."/>
            <person name="Liu Z.-J."/>
        </authorList>
    </citation>
    <scope>NUCLEOTIDE SEQUENCE</scope>
    <source>
        <strain evidence="1">CP</strain>
        <tissue evidence="1">Leaves</tissue>
    </source>
</reference>
<dbReference type="AlphaFoldDB" id="A0AAV9E590"/>
<dbReference type="Proteomes" id="UP001180020">
    <property type="component" value="Unassembled WGS sequence"/>
</dbReference>
<accession>A0AAV9E590</accession>
<name>A0AAV9E590_ACOCL</name>
<reference evidence="1" key="1">
    <citation type="journal article" date="2023" name="Nat. Commun.">
        <title>Diploid and tetraploid genomes of Acorus and the evolution of monocots.</title>
        <authorList>
            <person name="Ma L."/>
            <person name="Liu K.W."/>
            <person name="Li Z."/>
            <person name="Hsiao Y.Y."/>
            <person name="Qi Y."/>
            <person name="Fu T."/>
            <person name="Tang G.D."/>
            <person name="Zhang D."/>
            <person name="Sun W.H."/>
            <person name="Liu D.K."/>
            <person name="Li Y."/>
            <person name="Chen G.Z."/>
            <person name="Liu X.D."/>
            <person name="Liao X.Y."/>
            <person name="Jiang Y.T."/>
            <person name="Yu X."/>
            <person name="Hao Y."/>
            <person name="Huang J."/>
            <person name="Zhao X.W."/>
            <person name="Ke S."/>
            <person name="Chen Y.Y."/>
            <person name="Wu W.L."/>
            <person name="Hsu J.L."/>
            <person name="Lin Y.F."/>
            <person name="Huang M.D."/>
            <person name="Li C.Y."/>
            <person name="Huang L."/>
            <person name="Wang Z.W."/>
            <person name="Zhao X."/>
            <person name="Zhong W.Y."/>
            <person name="Peng D.H."/>
            <person name="Ahmad S."/>
            <person name="Lan S."/>
            <person name="Zhang J.S."/>
            <person name="Tsai W.C."/>
            <person name="Van de Peer Y."/>
            <person name="Liu Z.J."/>
        </authorList>
    </citation>
    <scope>NUCLEOTIDE SEQUENCE</scope>
    <source>
        <strain evidence="1">CP</strain>
    </source>
</reference>
<dbReference type="EMBL" id="JAUJYO010000009">
    <property type="protein sequence ID" value="KAK1308085.1"/>
    <property type="molecule type" value="Genomic_DNA"/>
</dbReference>
<gene>
    <name evidence="1" type="ORF">QJS10_CPA09g01155</name>
</gene>
<proteinExistence type="predicted"/>
<protein>
    <submittedName>
        <fullName evidence="1">Uncharacterized protein</fullName>
    </submittedName>
</protein>
<keyword evidence="2" id="KW-1185">Reference proteome</keyword>
<evidence type="ECO:0000313" key="2">
    <source>
        <dbReference type="Proteomes" id="UP001180020"/>
    </source>
</evidence>